<dbReference type="EMBL" id="MW046487">
    <property type="protein sequence ID" value="QVW56783.1"/>
    <property type="molecule type" value="Genomic_DNA"/>
</dbReference>
<reference evidence="1" key="1">
    <citation type="submission" date="2020-09" db="EMBL/GenBank/DDBJ databases">
        <title>Parvovirus dark matter in the feces of wild birds.</title>
        <authorList>
            <person name="Dai Z."/>
            <person name="Yang S."/>
            <person name="Zhang W."/>
        </authorList>
    </citation>
    <scope>NUCLEOTIDE SEQUENCE</scope>
    <source>
        <strain evidence="1">Wwb174par010</strain>
    </source>
</reference>
<name>A0A8E7L4Q9_9VIRU</name>
<proteinExistence type="predicted"/>
<organism evidence="1">
    <name type="scientific">Phylloscopus schwarzi parvoviridae sp</name>
    <dbReference type="NCBI Taxonomy" id="2794533"/>
    <lineage>
        <taxon>Viruses</taxon>
        <taxon>Monodnaviria</taxon>
        <taxon>Shotokuvirae</taxon>
        <taxon>Cossaviricota</taxon>
        <taxon>Quintoviricetes</taxon>
        <taxon>Piccovirales</taxon>
        <taxon>Parvoviridae</taxon>
    </lineage>
</organism>
<accession>A0A8E7L4Q9</accession>
<sequence length="193" mass="21878">MLGLSWSLNHAPSQLSEFPTEVLTHRQQQQKKIDNEYLGAKNTDGWTWPGSQFTGPGNRLVNENGKSNFTELPKTPLDWITMEHDVDYYNATNTNKNDIWEMDKKAIKAAWDVNDPYYGAAATIAGLVIKNIAERTDEAITGDPYAIYPKVKSVDKVEIPWFKKHQSIRRKELSEYYAFSLSGSSSTTTTKLV</sequence>
<evidence type="ECO:0000313" key="1">
    <source>
        <dbReference type="EMBL" id="QVW56783.1"/>
    </source>
</evidence>
<protein>
    <submittedName>
        <fullName evidence="1">Putative structural protein</fullName>
    </submittedName>
</protein>